<dbReference type="PANTHER" id="PTHR43649">
    <property type="entry name" value="ARABINOSE-BINDING PROTEIN-RELATED"/>
    <property type="match status" value="1"/>
</dbReference>
<dbReference type="GO" id="GO:0042597">
    <property type="term" value="C:periplasmic space"/>
    <property type="evidence" value="ECO:0007669"/>
    <property type="project" value="UniProtKB-SubCell"/>
</dbReference>
<name>A0A844T2K3_9BRAD</name>
<evidence type="ECO:0000256" key="3">
    <source>
        <dbReference type="ARBA" id="ARBA00022764"/>
    </source>
</evidence>
<comment type="caution">
    <text evidence="5">The sequence shown here is derived from an EMBL/GenBank/DDBJ whole genome shotgun (WGS) entry which is preliminary data.</text>
</comment>
<proteinExistence type="inferred from homology"/>
<accession>A0A844T2K3</accession>
<gene>
    <name evidence="5" type="ORF">GPL20_09595</name>
</gene>
<dbReference type="RefSeq" id="WP_157329322.1">
    <property type="nucleotide sequence ID" value="NZ_JANADL010000053.1"/>
</dbReference>
<evidence type="ECO:0000313" key="6">
    <source>
        <dbReference type="Proteomes" id="UP000449969"/>
    </source>
</evidence>
<protein>
    <submittedName>
        <fullName evidence="5">Extracellular solute-binding protein</fullName>
    </submittedName>
</protein>
<dbReference type="Pfam" id="PF01547">
    <property type="entry name" value="SBP_bac_1"/>
    <property type="match status" value="1"/>
</dbReference>
<dbReference type="InterPro" id="IPR050490">
    <property type="entry name" value="Bact_solute-bd_prot1"/>
</dbReference>
<feature type="chain" id="PRO_5032728819" evidence="4">
    <location>
        <begin position="30"/>
        <end position="430"/>
    </location>
</feature>
<evidence type="ECO:0000313" key="5">
    <source>
        <dbReference type="EMBL" id="MVT73358.1"/>
    </source>
</evidence>
<dbReference type="EMBL" id="WQNE01000005">
    <property type="protein sequence ID" value="MVT73358.1"/>
    <property type="molecule type" value="Genomic_DNA"/>
</dbReference>
<evidence type="ECO:0000256" key="2">
    <source>
        <dbReference type="ARBA" id="ARBA00008520"/>
    </source>
</evidence>
<keyword evidence="4" id="KW-0732">Signal</keyword>
<dbReference type="SUPFAM" id="SSF53850">
    <property type="entry name" value="Periplasmic binding protein-like II"/>
    <property type="match status" value="1"/>
</dbReference>
<dbReference type="Gene3D" id="3.40.190.10">
    <property type="entry name" value="Periplasmic binding protein-like II"/>
    <property type="match status" value="2"/>
</dbReference>
<organism evidence="5 6">
    <name type="scientific">Bradyrhizobium cajani</name>
    <dbReference type="NCBI Taxonomy" id="1928661"/>
    <lineage>
        <taxon>Bacteria</taxon>
        <taxon>Pseudomonadati</taxon>
        <taxon>Pseudomonadota</taxon>
        <taxon>Alphaproteobacteria</taxon>
        <taxon>Hyphomicrobiales</taxon>
        <taxon>Nitrobacteraceae</taxon>
        <taxon>Bradyrhizobium</taxon>
    </lineage>
</organism>
<dbReference type="OrthoDB" id="2509690at2"/>
<keyword evidence="3" id="KW-0574">Periplasm</keyword>
<dbReference type="InterPro" id="IPR006059">
    <property type="entry name" value="SBP"/>
</dbReference>
<dbReference type="AlphaFoldDB" id="A0A844T2K3"/>
<dbReference type="CDD" id="cd14748">
    <property type="entry name" value="PBP2_UgpB"/>
    <property type="match status" value="1"/>
</dbReference>
<comment type="subcellular location">
    <subcellularLocation>
        <location evidence="1">Periplasm</location>
    </subcellularLocation>
</comment>
<dbReference type="Proteomes" id="UP000449969">
    <property type="component" value="Unassembled WGS sequence"/>
</dbReference>
<keyword evidence="6" id="KW-1185">Reference proteome</keyword>
<evidence type="ECO:0000256" key="1">
    <source>
        <dbReference type="ARBA" id="ARBA00004418"/>
    </source>
</evidence>
<reference evidence="5 6" key="1">
    <citation type="submission" date="2019-12" db="EMBL/GenBank/DDBJ databases">
        <title>Draft genome sequences Bradyrhizobium cajani AMBPC1010, Bradyrhizobium pachyrhizi AMBPC1040 and Bradyrhizobium yuanmingense ALSPC3051, three plant growth promoting strains isolated from nodules of Cajanus cajan L. in Dominican Republic.</title>
        <authorList>
            <person name="Flores-Felix J.D."/>
            <person name="Araujo J."/>
            <person name="Diaz-Alcantara C."/>
            <person name="Gonzalez-Andres F."/>
            <person name="Velazquez E."/>
        </authorList>
    </citation>
    <scope>NUCLEOTIDE SEQUENCE [LARGE SCALE GENOMIC DNA]</scope>
    <source>
        <strain evidence="5 6">1010</strain>
    </source>
</reference>
<sequence>MLDELLPRRVLRVVGAAFVAAFAVTPAHAEEITLDVLYTTPGTFNTLQQELAKRFTETHPDIKVKFRNPVAGYEEAAQQILRDQITGRLPDVAFNGINQISLFVDRGLGAPVDAFVAADGGLDKLGYYPTLATLGRWKGKLYGLPFAVSTPVLYVNADLVKKAGLDPADLPRSWPELIAAGQKIQTSAGAGVTGFYYQWDQTGNWLLQSLVTSRGGHMLKADGCTVAFNDNAGLWALKTLESFGKSGMPNFGISQARQSFVAGSIAILVDSTSYVAAADRQIGNRFDFKTVAFPLSAPEGKLPAGGNVAMVFAKDAERQKAAWEYVKFVTGPSGQTLMVNYTGYMPGNEIAVKSPDLLGSFYAKNPNHTTSIQQLPVLTDWASFPGGNSLKIIEVIKNHTESLVTGKHSAEEVMPSLVRDVNSLMPKCSG</sequence>
<feature type="signal peptide" evidence="4">
    <location>
        <begin position="1"/>
        <end position="29"/>
    </location>
</feature>
<comment type="similarity">
    <text evidence="2">Belongs to the bacterial solute-binding protein 1 family.</text>
</comment>
<dbReference type="PANTHER" id="PTHR43649:SF30">
    <property type="entry name" value="ABC TRANSPORTER SUBSTRATE-BINDING PROTEIN"/>
    <property type="match status" value="1"/>
</dbReference>
<evidence type="ECO:0000256" key="4">
    <source>
        <dbReference type="SAM" id="SignalP"/>
    </source>
</evidence>